<evidence type="ECO:0000256" key="11">
    <source>
        <dbReference type="ARBA" id="ARBA00023098"/>
    </source>
</evidence>
<dbReference type="InterPro" id="IPR009160">
    <property type="entry name" value="Acyl-CoA_deSatase_haem/ster-bd"/>
</dbReference>
<keyword evidence="14" id="KW-0249">Electron transport</keyword>
<evidence type="ECO:0000256" key="14">
    <source>
        <dbReference type="PIRNR" id="PIRNR000345"/>
    </source>
</evidence>
<dbReference type="AlphaFoldDB" id="A0A6A4I4A1"/>
<feature type="transmembrane region" description="Helical" evidence="15">
    <location>
        <begin position="12"/>
        <end position="33"/>
    </location>
</feature>
<accession>A0A6A4I4A1</accession>
<dbReference type="PROSITE" id="PS00191">
    <property type="entry name" value="CYTOCHROME_B5_1"/>
    <property type="match status" value="1"/>
</dbReference>
<comment type="catalytic activity">
    <reaction evidence="14">
        <text>octadecanoyl-CoA + 2 Fe(II)-[cytochrome b5] + O2 + 2 H(+) = (9Z)-octadecenoyl-CoA + 2 Fe(III)-[cytochrome b5] + 2 H2O</text>
        <dbReference type="Rhea" id="RHEA:19721"/>
        <dbReference type="Rhea" id="RHEA-COMP:10438"/>
        <dbReference type="Rhea" id="RHEA-COMP:10439"/>
        <dbReference type="ChEBI" id="CHEBI:15377"/>
        <dbReference type="ChEBI" id="CHEBI:15378"/>
        <dbReference type="ChEBI" id="CHEBI:15379"/>
        <dbReference type="ChEBI" id="CHEBI:29033"/>
        <dbReference type="ChEBI" id="CHEBI:29034"/>
        <dbReference type="ChEBI" id="CHEBI:57387"/>
        <dbReference type="ChEBI" id="CHEBI:57394"/>
        <dbReference type="EC" id="1.14.19.1"/>
    </reaction>
</comment>
<dbReference type="GO" id="GO:0005506">
    <property type="term" value="F:iron ion binding"/>
    <property type="evidence" value="ECO:0007669"/>
    <property type="project" value="TreeGrafter"/>
</dbReference>
<keyword evidence="11 14" id="KW-0443">Lipid metabolism</keyword>
<evidence type="ECO:0000256" key="12">
    <source>
        <dbReference type="ARBA" id="ARBA00023136"/>
    </source>
</evidence>
<evidence type="ECO:0000313" key="18">
    <source>
        <dbReference type="Proteomes" id="UP000799118"/>
    </source>
</evidence>
<evidence type="ECO:0000256" key="2">
    <source>
        <dbReference type="ARBA" id="ARBA00009295"/>
    </source>
</evidence>
<keyword evidence="14" id="KW-0813">Transport</keyword>
<evidence type="ECO:0000259" key="16">
    <source>
        <dbReference type="PROSITE" id="PS50255"/>
    </source>
</evidence>
<dbReference type="SUPFAM" id="SSF55856">
    <property type="entry name" value="Cytochrome b5-like heme/steroid binding domain"/>
    <property type="match status" value="1"/>
</dbReference>
<dbReference type="GO" id="GO:0005789">
    <property type="term" value="C:endoplasmic reticulum membrane"/>
    <property type="evidence" value="ECO:0007669"/>
    <property type="project" value="TreeGrafter"/>
</dbReference>
<dbReference type="InterPro" id="IPR018506">
    <property type="entry name" value="Cyt_B5_heme-BS"/>
</dbReference>
<dbReference type="InterPro" id="IPR001199">
    <property type="entry name" value="Cyt_B5-like_heme/steroid-bd"/>
</dbReference>
<dbReference type="Pfam" id="PF00487">
    <property type="entry name" value="FA_desaturase"/>
    <property type="match status" value="1"/>
</dbReference>
<evidence type="ECO:0000256" key="6">
    <source>
        <dbReference type="ARBA" id="ARBA00022723"/>
    </source>
</evidence>
<keyword evidence="5 15" id="KW-0812">Transmembrane</keyword>
<dbReference type="OrthoDB" id="10260134at2759"/>
<dbReference type="InterPro" id="IPR036400">
    <property type="entry name" value="Cyt_B5-like_heme/steroid_sf"/>
</dbReference>
<evidence type="ECO:0000256" key="8">
    <source>
        <dbReference type="ARBA" id="ARBA00022989"/>
    </source>
</evidence>
<gene>
    <name evidence="17" type="ORF">BT96DRAFT_851373</name>
</gene>
<proteinExistence type="inferred from homology"/>
<evidence type="ECO:0000256" key="15">
    <source>
        <dbReference type="SAM" id="Phobius"/>
    </source>
</evidence>
<dbReference type="GO" id="GO:0020037">
    <property type="term" value="F:heme binding"/>
    <property type="evidence" value="ECO:0007669"/>
    <property type="project" value="InterPro"/>
</dbReference>
<evidence type="ECO:0000256" key="5">
    <source>
        <dbReference type="ARBA" id="ARBA00022692"/>
    </source>
</evidence>
<dbReference type="PIRSF" id="PIRSF000345">
    <property type="entry name" value="OLE1"/>
    <property type="match status" value="1"/>
</dbReference>
<evidence type="ECO:0000256" key="1">
    <source>
        <dbReference type="ARBA" id="ARBA00004141"/>
    </source>
</evidence>
<keyword evidence="4 14" id="KW-0349">Heme</keyword>
<keyword evidence="9 14" id="KW-0560">Oxidoreductase</keyword>
<dbReference type="PANTHER" id="PTHR11351:SF31">
    <property type="entry name" value="DESATURASE 1, ISOFORM A-RELATED"/>
    <property type="match status" value="1"/>
</dbReference>
<dbReference type="PROSITE" id="PS50255">
    <property type="entry name" value="CYTOCHROME_B5_2"/>
    <property type="match status" value="1"/>
</dbReference>
<comment type="function">
    <text evidence="14">Stearoyl-CoA desaturase that utilizes O(2) and electrons from reduced cytochrome b5 to introduce the first double bond into saturated fatty acyl-CoA substrates.</text>
</comment>
<dbReference type="EMBL" id="ML769400">
    <property type="protein sequence ID" value="KAE9406722.1"/>
    <property type="molecule type" value="Genomic_DNA"/>
</dbReference>
<keyword evidence="13 14" id="KW-0275">Fatty acid biosynthesis</keyword>
<evidence type="ECO:0000313" key="17">
    <source>
        <dbReference type="EMBL" id="KAE9406722.1"/>
    </source>
</evidence>
<keyword evidence="10 14" id="KW-0408">Iron</keyword>
<keyword evidence="3 14" id="KW-0444">Lipid biosynthesis</keyword>
<dbReference type="GO" id="GO:0004768">
    <property type="term" value="F:stearoyl-CoA 9-desaturase activity"/>
    <property type="evidence" value="ECO:0007669"/>
    <property type="project" value="UniProtKB-UniRule"/>
</dbReference>
<evidence type="ECO:0000256" key="3">
    <source>
        <dbReference type="ARBA" id="ARBA00022516"/>
    </source>
</evidence>
<dbReference type="Gene3D" id="3.10.120.10">
    <property type="entry name" value="Cytochrome b5-like heme/steroid binding domain"/>
    <property type="match status" value="1"/>
</dbReference>
<comment type="subcellular location">
    <subcellularLocation>
        <location evidence="1">Membrane</location>
        <topology evidence="1">Multi-pass membrane protein</topology>
    </subcellularLocation>
</comment>
<feature type="transmembrane region" description="Helical" evidence="15">
    <location>
        <begin position="157"/>
        <end position="177"/>
    </location>
</feature>
<keyword evidence="7 14" id="KW-0276">Fatty acid metabolism</keyword>
<keyword evidence="6 14" id="KW-0479">Metal-binding</keyword>
<dbReference type="GO" id="GO:0006636">
    <property type="term" value="P:unsaturated fatty acid biosynthetic process"/>
    <property type="evidence" value="ECO:0007669"/>
    <property type="project" value="UniProtKB-UniRule"/>
</dbReference>
<keyword evidence="18" id="KW-1185">Reference proteome</keyword>
<sequence>MASETPPRAQIWWSNSIFFVSVHIAALIGLYLLPPTAVPWPTLILAYVMWQLAEFGITIGYHRLWSHRAFRAQLGIRLVLAAFGSAGFQGSIKWWCLRHRLHHRFTDDPVHDPYAATRGLLYSHMGWIFFKPTYTRLELVDREDLDHDPVVRLQHKYYIPLALFFGFIVPLCLGALWGDAIGAFVWGGLISRLAVWHCTFFVNSLAHWDGLQPFSDEDTSRGNLLLAILTSGEGSHNFVYLLQHSFPHDFRSGPWITAWDPSKWIILLLHRFKLVNGLRRARDIDLKEALAYMKYKSVHGMPPRDDLDEQQTSEHWTIEEARLYVKERPGRCVVLLNGWVVDLTTYLREHPGGASILRKYALVPENNESEDQNWRDASWAFEGGLNNHSRAAVSRMKELRVAKIKRY</sequence>
<dbReference type="InterPro" id="IPR015876">
    <property type="entry name" value="Acyl-CoA_DS"/>
</dbReference>
<dbReference type="PRINTS" id="PR00075">
    <property type="entry name" value="FACDDSATRASE"/>
</dbReference>
<dbReference type="InterPro" id="IPR005804">
    <property type="entry name" value="FA_desaturase_dom"/>
</dbReference>
<evidence type="ECO:0000256" key="10">
    <source>
        <dbReference type="ARBA" id="ARBA00023004"/>
    </source>
</evidence>
<dbReference type="Pfam" id="PF00173">
    <property type="entry name" value="Cyt-b5"/>
    <property type="match status" value="1"/>
</dbReference>
<protein>
    <recommendedName>
        <fullName evidence="14">Acyl-CoA desaturase</fullName>
        <ecNumber evidence="14">1.14.19.1</ecNumber>
    </recommendedName>
</protein>
<evidence type="ECO:0000256" key="7">
    <source>
        <dbReference type="ARBA" id="ARBA00022832"/>
    </source>
</evidence>
<organism evidence="17 18">
    <name type="scientific">Gymnopus androsaceus JB14</name>
    <dbReference type="NCBI Taxonomy" id="1447944"/>
    <lineage>
        <taxon>Eukaryota</taxon>
        <taxon>Fungi</taxon>
        <taxon>Dikarya</taxon>
        <taxon>Basidiomycota</taxon>
        <taxon>Agaricomycotina</taxon>
        <taxon>Agaricomycetes</taxon>
        <taxon>Agaricomycetidae</taxon>
        <taxon>Agaricales</taxon>
        <taxon>Marasmiineae</taxon>
        <taxon>Omphalotaceae</taxon>
        <taxon>Gymnopus</taxon>
    </lineage>
</organism>
<dbReference type="PANTHER" id="PTHR11351">
    <property type="entry name" value="ACYL-COA DESATURASE"/>
    <property type="match status" value="1"/>
</dbReference>
<dbReference type="CDD" id="cd03505">
    <property type="entry name" value="Delta9-FADS-like"/>
    <property type="match status" value="1"/>
</dbReference>
<dbReference type="EC" id="1.14.19.1" evidence="14"/>
<evidence type="ECO:0000256" key="4">
    <source>
        <dbReference type="ARBA" id="ARBA00022617"/>
    </source>
</evidence>
<name>A0A6A4I4A1_9AGAR</name>
<keyword evidence="12 15" id="KW-0472">Membrane</keyword>
<comment type="cofactor">
    <cofactor evidence="14">
        <name>Fe(2+)</name>
        <dbReference type="ChEBI" id="CHEBI:29033"/>
    </cofactor>
    <text evidence="14">Expected to bind 2 Fe(2+) ions per subunit.</text>
</comment>
<evidence type="ECO:0000256" key="9">
    <source>
        <dbReference type="ARBA" id="ARBA00023002"/>
    </source>
</evidence>
<feature type="domain" description="Cytochrome b5 heme-binding" evidence="16">
    <location>
        <begin position="313"/>
        <end position="405"/>
    </location>
</feature>
<comment type="similarity">
    <text evidence="2 14">Belongs to the fatty acid desaturase type 1 family.</text>
</comment>
<reference evidence="17" key="1">
    <citation type="journal article" date="2019" name="Environ. Microbiol.">
        <title>Fungal ecological strategies reflected in gene transcription - a case study of two litter decomposers.</title>
        <authorList>
            <person name="Barbi F."/>
            <person name="Kohler A."/>
            <person name="Barry K."/>
            <person name="Baskaran P."/>
            <person name="Daum C."/>
            <person name="Fauchery L."/>
            <person name="Ihrmark K."/>
            <person name="Kuo A."/>
            <person name="LaButti K."/>
            <person name="Lipzen A."/>
            <person name="Morin E."/>
            <person name="Grigoriev I.V."/>
            <person name="Henrissat B."/>
            <person name="Lindahl B."/>
            <person name="Martin F."/>
        </authorList>
    </citation>
    <scope>NUCLEOTIDE SEQUENCE</scope>
    <source>
        <strain evidence="17">JB14</strain>
    </source>
</reference>
<evidence type="ECO:0000256" key="13">
    <source>
        <dbReference type="ARBA" id="ARBA00023160"/>
    </source>
</evidence>
<dbReference type="Proteomes" id="UP000799118">
    <property type="component" value="Unassembled WGS sequence"/>
</dbReference>
<feature type="transmembrane region" description="Helical" evidence="15">
    <location>
        <begin position="39"/>
        <end position="61"/>
    </location>
</feature>
<keyword evidence="8 15" id="KW-1133">Transmembrane helix</keyword>